<dbReference type="FunFam" id="1.10.287.110:FF:000021">
    <property type="entry name" value="DnaJ (Hsp40) homolog, subfamily B, member 2"/>
    <property type="match status" value="1"/>
</dbReference>
<reference evidence="4" key="1">
    <citation type="submission" date="2021-01" db="EMBL/GenBank/DDBJ databases">
        <authorList>
            <person name="Zahm M."/>
            <person name="Roques C."/>
            <person name="Cabau C."/>
            <person name="Klopp C."/>
            <person name="Donnadieu C."/>
            <person name="Jouanno E."/>
            <person name="Lampietro C."/>
            <person name="Louis A."/>
            <person name="Herpin A."/>
            <person name="Echchiki A."/>
            <person name="Berthelot C."/>
            <person name="Parey E."/>
            <person name="Roest-Crollius H."/>
            <person name="Braasch I."/>
            <person name="Postlethwait J."/>
            <person name="Bobe J."/>
            <person name="Montfort J."/>
            <person name="Bouchez O."/>
            <person name="Begum T."/>
            <person name="Mejri S."/>
            <person name="Adams A."/>
            <person name="Chen W.-J."/>
            <person name="Guiguen Y."/>
        </authorList>
    </citation>
    <scope>NUCLEOTIDE SEQUENCE</scope>
    <source>
        <strain evidence="4">YG-15Mar2019-1</strain>
        <tissue evidence="4">Brain</tissue>
    </source>
</reference>
<dbReference type="GO" id="GO:0030544">
    <property type="term" value="F:Hsp70 protein binding"/>
    <property type="evidence" value="ECO:0007669"/>
    <property type="project" value="InterPro"/>
</dbReference>
<dbReference type="PANTHER" id="PTHR45168">
    <property type="entry name" value="DNAJ HOMOLOG SUBFAMILY B MEMBER 2"/>
    <property type="match status" value="1"/>
</dbReference>
<evidence type="ECO:0000256" key="2">
    <source>
        <dbReference type="SAM" id="MobiDB-lite"/>
    </source>
</evidence>
<dbReference type="PROSITE" id="PS00636">
    <property type="entry name" value="DNAJ_1"/>
    <property type="match status" value="1"/>
</dbReference>
<dbReference type="SUPFAM" id="SSF46565">
    <property type="entry name" value="Chaperone J-domain"/>
    <property type="match status" value="1"/>
</dbReference>
<proteinExistence type="predicted"/>
<dbReference type="PRINTS" id="PR00625">
    <property type="entry name" value="JDOMAIN"/>
</dbReference>
<organism evidence="4 5">
    <name type="scientific">Megalops atlanticus</name>
    <name type="common">Tarpon</name>
    <name type="synonym">Clupea gigantea</name>
    <dbReference type="NCBI Taxonomy" id="7932"/>
    <lineage>
        <taxon>Eukaryota</taxon>
        <taxon>Metazoa</taxon>
        <taxon>Chordata</taxon>
        <taxon>Craniata</taxon>
        <taxon>Vertebrata</taxon>
        <taxon>Euteleostomi</taxon>
        <taxon>Actinopterygii</taxon>
        <taxon>Neopterygii</taxon>
        <taxon>Teleostei</taxon>
        <taxon>Elopiformes</taxon>
        <taxon>Megalopidae</taxon>
        <taxon>Megalops</taxon>
    </lineage>
</organism>
<dbReference type="Proteomes" id="UP001046870">
    <property type="component" value="Chromosome 15"/>
</dbReference>
<dbReference type="PROSITE" id="PS50076">
    <property type="entry name" value="DNAJ_2"/>
    <property type="match status" value="1"/>
</dbReference>
<dbReference type="GO" id="GO:0051082">
    <property type="term" value="F:unfolded protein binding"/>
    <property type="evidence" value="ECO:0007669"/>
    <property type="project" value="InterPro"/>
</dbReference>
<evidence type="ECO:0000313" key="4">
    <source>
        <dbReference type="EMBL" id="KAG7463988.1"/>
    </source>
</evidence>
<dbReference type="SMART" id="SM00271">
    <property type="entry name" value="DnaJ"/>
    <property type="match status" value="1"/>
</dbReference>
<dbReference type="EMBL" id="JAFDVH010000015">
    <property type="protein sequence ID" value="KAG7463988.1"/>
    <property type="molecule type" value="Genomic_DNA"/>
</dbReference>
<feature type="region of interest" description="Disordered" evidence="2">
    <location>
        <begin position="341"/>
        <end position="414"/>
    </location>
</feature>
<evidence type="ECO:0000256" key="1">
    <source>
        <dbReference type="ARBA" id="ARBA00023186"/>
    </source>
</evidence>
<accession>A0A9D3PNC0</accession>
<dbReference type="InterPro" id="IPR036869">
    <property type="entry name" value="J_dom_sf"/>
</dbReference>
<feature type="domain" description="J" evidence="3">
    <location>
        <begin position="3"/>
        <end position="69"/>
    </location>
</feature>
<dbReference type="Pfam" id="PF00226">
    <property type="entry name" value="DnaJ"/>
    <property type="match status" value="1"/>
</dbReference>
<protein>
    <recommendedName>
        <fullName evidence="3">J domain-containing protein</fullName>
    </recommendedName>
</protein>
<dbReference type="InterPro" id="IPR018253">
    <property type="entry name" value="DnaJ_domain_CS"/>
</dbReference>
<dbReference type="InterPro" id="IPR001623">
    <property type="entry name" value="DnaJ_domain"/>
</dbReference>
<dbReference type="CDD" id="cd06257">
    <property type="entry name" value="DnaJ"/>
    <property type="match status" value="1"/>
</dbReference>
<dbReference type="AlphaFoldDB" id="A0A9D3PNC0"/>
<dbReference type="InterPro" id="IPR043183">
    <property type="entry name" value="DNJB2/6-like"/>
</dbReference>
<comment type="caution">
    <text evidence="4">The sequence shown here is derived from an EMBL/GenBank/DDBJ whole genome shotgun (WGS) entry which is preliminary data.</text>
</comment>
<dbReference type="OrthoDB" id="10250354at2759"/>
<dbReference type="PANTHER" id="PTHR45168:SF3">
    <property type="entry name" value="DNAJ HEAT SHOCK PROTEIN FAMILY (HSP40) MEMBER B2"/>
    <property type="match status" value="1"/>
</dbReference>
<evidence type="ECO:0000259" key="3">
    <source>
        <dbReference type="PROSITE" id="PS50076"/>
    </source>
</evidence>
<name>A0A9D3PNC0_MEGAT</name>
<evidence type="ECO:0000313" key="5">
    <source>
        <dbReference type="Proteomes" id="UP001046870"/>
    </source>
</evidence>
<keyword evidence="5" id="KW-1185">Reference proteome</keyword>
<keyword evidence="1" id="KW-0143">Chaperone</keyword>
<dbReference type="GO" id="GO:0005737">
    <property type="term" value="C:cytoplasm"/>
    <property type="evidence" value="ECO:0007669"/>
    <property type="project" value="UniProtKB-ARBA"/>
</dbReference>
<dbReference type="Gene3D" id="1.10.287.110">
    <property type="entry name" value="DnaJ domain"/>
    <property type="match status" value="1"/>
</dbReference>
<sequence length="414" mass="47548">MVDYYDILGVSQDASSEDVKKAYRKLALKWHPDKNPDNKEEAERKFKEIAEAYEVLSDSSKREAYDRYGKQGMHSAWSEGGFRGFSDLGGFPGFSFSFRSPEEVFREFFGGQDPFASFFSEPACNDFPFGGMSGGIRGRSHASQFGSSSCFPFSSTMGNFSSFSSPMGGMSWMDSSMGSCKSTSTSTRVVNGKSTTTKIIRENGQERTEIEEDGVLKKVLINGVEDKAALMLEMDRWQPDRLKRSSQQQERGPMKRCLPEQRDFGPEQRAYGFTPTFIHQYRSEEEEEEQQRGQAFRHPPMEDQWRAHEQQGGQAFSYSPLKERPGCQAYRQSAMEEQQRNQAFRHSPMKEQQRGQAFRHSPMKEQQRGQEQQWGHFFSFSPMEDQRSAQAYRHPKMEEQQRAAATDSEVWTLH</sequence>
<gene>
    <name evidence="4" type="ORF">MATL_G00182520</name>
</gene>